<name>A0AA42CVF2_9GAMM</name>
<proteinExistence type="predicted"/>
<keyword evidence="1" id="KW-0012">Acyltransferase</keyword>
<keyword evidence="2" id="KW-1185">Reference proteome</keyword>
<protein>
    <submittedName>
        <fullName evidence="1">GNAT family N-acetyltransferase</fullName>
        <ecNumber evidence="1">2.3.1.-</ecNumber>
    </submittedName>
</protein>
<dbReference type="InterPro" id="IPR016181">
    <property type="entry name" value="Acyl_CoA_acyltransferase"/>
</dbReference>
<reference evidence="1" key="1">
    <citation type="submission" date="2022-11" db="EMBL/GenBank/DDBJ databases">
        <title>Larsenimonas rhizosphaerae sp. nov., isolated from a tidal mudflat.</title>
        <authorList>
            <person name="Lee S.D."/>
            <person name="Kim I.S."/>
        </authorList>
    </citation>
    <scope>NUCLEOTIDE SEQUENCE</scope>
    <source>
        <strain evidence="1">GH2-1</strain>
    </source>
</reference>
<organism evidence="1 2">
    <name type="scientific">Larsenimonas rhizosphaerae</name>
    <dbReference type="NCBI Taxonomy" id="2944682"/>
    <lineage>
        <taxon>Bacteria</taxon>
        <taxon>Pseudomonadati</taxon>
        <taxon>Pseudomonadota</taxon>
        <taxon>Gammaproteobacteria</taxon>
        <taxon>Oceanospirillales</taxon>
        <taxon>Halomonadaceae</taxon>
        <taxon>Larsenimonas</taxon>
    </lineage>
</organism>
<dbReference type="PANTHER" id="PTHR47017:SF1">
    <property type="entry name" value="ACYL-COA"/>
    <property type="match status" value="1"/>
</dbReference>
<dbReference type="GO" id="GO:0016746">
    <property type="term" value="F:acyltransferase activity"/>
    <property type="evidence" value="ECO:0007669"/>
    <property type="project" value="UniProtKB-KW"/>
</dbReference>
<dbReference type="Proteomes" id="UP001165678">
    <property type="component" value="Unassembled WGS sequence"/>
</dbReference>
<dbReference type="EC" id="2.3.1.-" evidence="1"/>
<dbReference type="PANTHER" id="PTHR47017">
    <property type="entry name" value="ACYL-COA"/>
    <property type="match status" value="1"/>
</dbReference>
<keyword evidence="1" id="KW-0808">Transferase</keyword>
<accession>A0AA42CVF2</accession>
<comment type="caution">
    <text evidence="1">The sequence shown here is derived from an EMBL/GenBank/DDBJ whole genome shotgun (WGS) entry which is preliminary data.</text>
</comment>
<dbReference type="SUPFAM" id="SSF55729">
    <property type="entry name" value="Acyl-CoA N-acyltransferases (Nat)"/>
    <property type="match status" value="1"/>
</dbReference>
<dbReference type="EMBL" id="JAPIVE010000003">
    <property type="protein sequence ID" value="MCX2524916.1"/>
    <property type="molecule type" value="Genomic_DNA"/>
</dbReference>
<dbReference type="RefSeq" id="WP_250939020.1">
    <property type="nucleotide sequence ID" value="NZ_JAMLJK010000003.1"/>
</dbReference>
<evidence type="ECO:0000313" key="1">
    <source>
        <dbReference type="EMBL" id="MCX2524916.1"/>
    </source>
</evidence>
<dbReference type="Pfam" id="PF04339">
    <property type="entry name" value="FemAB_like"/>
    <property type="match status" value="1"/>
</dbReference>
<dbReference type="Gene3D" id="3.40.630.30">
    <property type="match status" value="1"/>
</dbReference>
<sequence>MTLELREIKGVTEIEPASWDLLVDRDYPFLRHAFLYALEQSGDVSADTGWVPRHVTLWQSGRLVGFLVHYDKYHSWGEYVFDWQWADVWEQAGQAYYPKLLSAVPYTPSQGPRLVLAEDIDPKVAGILVADHLQRTDRSGAHLLFPGVQETARWQAAWPSLLLRLGIQYHWQDRDYGTFEGFLATLTSKRRKEVRRERRKVAEQGITLHWIEGESLEQASLEHFYRCYRMTYLERGQTPYLSLDFFERLMKTLPDNIVLMQARVDGQPIAAALYLKGVDTLYGRYWGSEVHADCLHFEACYYQGIDYCLAHGLRRFDPGTQGEHKLVRGFEPVMTRSLHWLRDSRFHQAVGDFLSRERPVVEQRMTLAREALPFRQIDGS</sequence>
<evidence type="ECO:0000313" key="2">
    <source>
        <dbReference type="Proteomes" id="UP001165678"/>
    </source>
</evidence>
<dbReference type="InterPro" id="IPR007434">
    <property type="entry name" value="FemAB-like"/>
</dbReference>
<gene>
    <name evidence="1" type="ORF">OQ287_11750</name>
</gene>
<dbReference type="AlphaFoldDB" id="A0AA42CVF2"/>